<evidence type="ECO:0000313" key="1">
    <source>
        <dbReference type="EMBL" id="MBG2916162.1"/>
    </source>
</evidence>
<organism evidence="1 2">
    <name type="scientific">Proteus terrae subsp. cibarius</name>
    <dbReference type="NCBI Taxonomy" id="626774"/>
    <lineage>
        <taxon>Bacteria</taxon>
        <taxon>Pseudomonadati</taxon>
        <taxon>Pseudomonadota</taxon>
        <taxon>Gammaproteobacteria</taxon>
        <taxon>Enterobacterales</taxon>
        <taxon>Morganellaceae</taxon>
        <taxon>Proteus</taxon>
    </lineage>
</organism>
<comment type="caution">
    <text evidence="1">The sequence shown here is derived from an EMBL/GenBank/DDBJ whole genome shotgun (WGS) entry which is preliminary data.</text>
</comment>
<protein>
    <submittedName>
        <fullName evidence="1">Uncharacterized protein</fullName>
    </submittedName>
</protein>
<proteinExistence type="predicted"/>
<feature type="non-terminal residue" evidence="1">
    <location>
        <position position="115"/>
    </location>
</feature>
<accession>A0A8I0WT48</accession>
<evidence type="ECO:0000313" key="2">
    <source>
        <dbReference type="Proteomes" id="UP000612266"/>
    </source>
</evidence>
<dbReference type="RefSeq" id="WP_196564021.1">
    <property type="nucleotide sequence ID" value="NZ_JADSJR010000034.1"/>
</dbReference>
<dbReference type="EMBL" id="JADSJR010000034">
    <property type="protein sequence ID" value="MBG2916162.1"/>
    <property type="molecule type" value="Genomic_DNA"/>
</dbReference>
<gene>
    <name evidence="1" type="ORF">I4901_17505</name>
</gene>
<reference evidence="1" key="1">
    <citation type="submission" date="2020-11" db="EMBL/GenBank/DDBJ databases">
        <title>Enhanced detection system for hospital associated transmission using whole genome sequencing surveillance.</title>
        <authorList>
            <person name="Harrison L.H."/>
            <person name="Van Tyne D."/>
            <person name="Marsh J.W."/>
            <person name="Griffith M.P."/>
            <person name="Snyder D.J."/>
            <person name="Cooper V.S."/>
            <person name="Mustapha M."/>
        </authorList>
    </citation>
    <scope>NUCLEOTIDE SEQUENCE</scope>
    <source>
        <strain evidence="1">PR00070</strain>
    </source>
</reference>
<sequence>MNINSIFRDTVNQLTTGAGKVINNIVDFFSNLSSGITGIFNSNIYFRQVKTEPSFISHTPINFVNNKDEPIKSSLGIINEFLNKCENNSNMIENKYSEVVYCMTTSNDKSYYTTL</sequence>
<name>A0A8I0WT48_9GAMM</name>
<dbReference type="Proteomes" id="UP000612266">
    <property type="component" value="Unassembled WGS sequence"/>
</dbReference>
<dbReference type="AlphaFoldDB" id="A0A8I0WT48"/>